<sequence>MDQLMVIGNGIDSVQLTMNSPSPVPPSFSLYGAVVVEVGFYDESGYSRWWRVRVVVWGCGGTYTIWMVVVVIDLNDDGGAAAGSRSE</sequence>
<accession>A0AAN9EE38</accession>
<evidence type="ECO:0000313" key="2">
    <source>
        <dbReference type="Proteomes" id="UP001372338"/>
    </source>
</evidence>
<dbReference type="Proteomes" id="UP001372338">
    <property type="component" value="Unassembled WGS sequence"/>
</dbReference>
<gene>
    <name evidence="1" type="ORF">RIF29_29104</name>
</gene>
<keyword evidence="2" id="KW-1185">Reference proteome</keyword>
<name>A0AAN9EE38_CROPI</name>
<proteinExistence type="predicted"/>
<dbReference type="AlphaFoldDB" id="A0AAN9EE38"/>
<comment type="caution">
    <text evidence="1">The sequence shown here is derived from an EMBL/GenBank/DDBJ whole genome shotgun (WGS) entry which is preliminary data.</text>
</comment>
<evidence type="ECO:0000313" key="1">
    <source>
        <dbReference type="EMBL" id="KAK7255687.1"/>
    </source>
</evidence>
<reference evidence="1 2" key="1">
    <citation type="submission" date="2024-01" db="EMBL/GenBank/DDBJ databases">
        <title>The genomes of 5 underutilized Papilionoideae crops provide insights into root nodulation and disease resistanc.</title>
        <authorList>
            <person name="Yuan L."/>
        </authorList>
    </citation>
    <scope>NUCLEOTIDE SEQUENCE [LARGE SCALE GENOMIC DNA]</scope>
    <source>
        <strain evidence="1">ZHUSHIDOU_FW_LH</strain>
        <tissue evidence="1">Leaf</tissue>
    </source>
</reference>
<protein>
    <submittedName>
        <fullName evidence="1">Uncharacterized protein</fullName>
    </submittedName>
</protein>
<organism evidence="1 2">
    <name type="scientific">Crotalaria pallida</name>
    <name type="common">Smooth rattlebox</name>
    <name type="synonym">Crotalaria striata</name>
    <dbReference type="NCBI Taxonomy" id="3830"/>
    <lineage>
        <taxon>Eukaryota</taxon>
        <taxon>Viridiplantae</taxon>
        <taxon>Streptophyta</taxon>
        <taxon>Embryophyta</taxon>
        <taxon>Tracheophyta</taxon>
        <taxon>Spermatophyta</taxon>
        <taxon>Magnoliopsida</taxon>
        <taxon>eudicotyledons</taxon>
        <taxon>Gunneridae</taxon>
        <taxon>Pentapetalae</taxon>
        <taxon>rosids</taxon>
        <taxon>fabids</taxon>
        <taxon>Fabales</taxon>
        <taxon>Fabaceae</taxon>
        <taxon>Papilionoideae</taxon>
        <taxon>50 kb inversion clade</taxon>
        <taxon>genistoids sensu lato</taxon>
        <taxon>core genistoids</taxon>
        <taxon>Crotalarieae</taxon>
        <taxon>Crotalaria</taxon>
    </lineage>
</organism>
<dbReference type="EMBL" id="JAYWIO010000006">
    <property type="protein sequence ID" value="KAK7255687.1"/>
    <property type="molecule type" value="Genomic_DNA"/>
</dbReference>